<dbReference type="Proteomes" id="UP000523447">
    <property type="component" value="Unassembled WGS sequence"/>
</dbReference>
<evidence type="ECO:0000313" key="2">
    <source>
        <dbReference type="EMBL" id="NKY88844.1"/>
    </source>
</evidence>
<sequence>MHIPARPSSARQAGALALAITVAAAVALAAYLLARHPQRTTPPAAQPQPELAPPPPGAIRAQFRPELLRSRCERLEDIDEADLLAEYHRAHRAAERARSLPFDRADPESLQLWTGHRDALAAEAARRYVRGPSPASTIAAVPRNHA</sequence>
<comment type="caution">
    <text evidence="2">The sequence shown here is derived from an EMBL/GenBank/DDBJ whole genome shotgun (WGS) entry which is preliminary data.</text>
</comment>
<dbReference type="EMBL" id="JAAXPE010000036">
    <property type="protein sequence ID" value="NKY88844.1"/>
    <property type="molecule type" value="Genomic_DNA"/>
</dbReference>
<feature type="compositionally biased region" description="Pro residues" evidence="1">
    <location>
        <begin position="44"/>
        <end position="57"/>
    </location>
</feature>
<keyword evidence="3" id="KW-1185">Reference proteome</keyword>
<dbReference type="RefSeq" id="WP_040724032.1">
    <property type="nucleotide sequence ID" value="NZ_CAWPHS010000030.1"/>
</dbReference>
<protein>
    <submittedName>
        <fullName evidence="2">Uncharacterized protein</fullName>
    </submittedName>
</protein>
<organism evidence="2 3">
    <name type="scientific">Nocardia veterana</name>
    <dbReference type="NCBI Taxonomy" id="132249"/>
    <lineage>
        <taxon>Bacteria</taxon>
        <taxon>Bacillati</taxon>
        <taxon>Actinomycetota</taxon>
        <taxon>Actinomycetes</taxon>
        <taxon>Mycobacteriales</taxon>
        <taxon>Nocardiaceae</taxon>
        <taxon>Nocardia</taxon>
    </lineage>
</organism>
<evidence type="ECO:0000313" key="3">
    <source>
        <dbReference type="Proteomes" id="UP000523447"/>
    </source>
</evidence>
<proteinExistence type="predicted"/>
<dbReference type="AlphaFoldDB" id="A0A7X6M327"/>
<accession>A0A7X6M327</accession>
<gene>
    <name evidence="2" type="ORF">HGA07_24915</name>
</gene>
<feature type="region of interest" description="Disordered" evidence="1">
    <location>
        <begin position="39"/>
        <end position="59"/>
    </location>
</feature>
<evidence type="ECO:0000256" key="1">
    <source>
        <dbReference type="SAM" id="MobiDB-lite"/>
    </source>
</evidence>
<name>A0A7X6M327_9NOCA</name>
<reference evidence="2 3" key="1">
    <citation type="submission" date="2020-04" db="EMBL/GenBank/DDBJ databases">
        <title>MicrobeNet Type strains.</title>
        <authorList>
            <person name="Nicholson A.C."/>
        </authorList>
    </citation>
    <scope>NUCLEOTIDE SEQUENCE [LARGE SCALE GENOMIC DNA]</scope>
    <source>
        <strain evidence="2 3">DSM 44445</strain>
    </source>
</reference>